<feature type="region of interest" description="Disordered" evidence="1">
    <location>
        <begin position="70"/>
        <end position="91"/>
    </location>
</feature>
<dbReference type="Proteomes" id="UP000313988">
    <property type="component" value="Unassembled WGS sequence"/>
</dbReference>
<dbReference type="PANTHER" id="PTHR38731">
    <property type="entry name" value="LIPL45-RELATED LIPOPROTEIN-RELATED"/>
    <property type="match status" value="1"/>
</dbReference>
<evidence type="ECO:0000313" key="3">
    <source>
        <dbReference type="EMBL" id="TNM71110.1"/>
    </source>
</evidence>
<feature type="domain" description="FecR protein" evidence="2">
    <location>
        <begin position="273"/>
        <end position="364"/>
    </location>
</feature>
<dbReference type="Pfam" id="PF04773">
    <property type="entry name" value="FecR"/>
    <property type="match status" value="1"/>
</dbReference>
<dbReference type="OrthoDB" id="55068at2"/>
<sequence>MASCTATSTPFSIPWLRLLSGFSRKLGGEMVNTLPGGSVAPQGTQSRRPRGRGLAALALWFGLGSLGGAQTPPPAGASASGGGAPPSLLNAQGRVEISGPGGIWQAQSAATEITTRLRTGTGRAVLREGRQGQLIVGSASELRRYQDEADLLSGRFFLRGPVAVHVAGHHVVMDGPGQLRVDLGPIERRVAVIAGRLRIALRGQTVEVGAGQQVALDSGRFSAFRETDPWYAAQFRGLGAATVEAVRGPVRLLERGNTRLAGLGDDLTAGTALNTGADAWAEIGFSGGGYLRLNAQSELKVLSIERTSAGREVLLKLEKGTAWNVVEKGQGGYRIDTPVVSTAVRGTVFRVDASGLVKVFDGQVALPGQAAGPGGAEGVVGQDQQRGAGGGLLPLQLDAVDRFNIAQDAARAQPLTLALDLPGRSLQELALAARSLPDAQVTLTVAGQTLPLTGENGTFRLERLKTALPEGQYTVTVRAQRYGQTLTRRQTVTVDRTPPQLGNLSVTRVGRLLTVSGVVTDAGGSRVGLTLEVGGQRYRRWVDPRTGGRFSWSVPLPSPGASAQLTLQDSAGNRSHAQLP</sequence>
<evidence type="ECO:0000256" key="1">
    <source>
        <dbReference type="SAM" id="MobiDB-lite"/>
    </source>
</evidence>
<dbReference type="EMBL" id="VDMO01000009">
    <property type="protein sequence ID" value="TNM71110.1"/>
    <property type="molecule type" value="Genomic_DNA"/>
</dbReference>
<dbReference type="InterPro" id="IPR006860">
    <property type="entry name" value="FecR"/>
</dbReference>
<comment type="caution">
    <text evidence="3">The sequence shown here is derived from an EMBL/GenBank/DDBJ whole genome shotgun (WGS) entry which is preliminary data.</text>
</comment>
<dbReference type="Gene3D" id="2.60.40.1120">
    <property type="entry name" value="Carboxypeptidase-like, regulatory domain"/>
    <property type="match status" value="1"/>
</dbReference>
<gene>
    <name evidence="3" type="ORF">FHR04_09725</name>
</gene>
<proteinExistence type="predicted"/>
<accession>A0A5C4Y6E0</accession>
<dbReference type="PANTHER" id="PTHR38731:SF3">
    <property type="entry name" value="BLL6125 PROTEIN"/>
    <property type="match status" value="1"/>
</dbReference>
<evidence type="ECO:0000259" key="2">
    <source>
        <dbReference type="Pfam" id="PF04773"/>
    </source>
</evidence>
<name>A0A5C4Y6E0_9DEIO</name>
<organism evidence="3 4">
    <name type="scientific">Deinococcus radiopugnans ATCC 19172</name>
    <dbReference type="NCBI Taxonomy" id="585398"/>
    <lineage>
        <taxon>Bacteria</taxon>
        <taxon>Thermotogati</taxon>
        <taxon>Deinococcota</taxon>
        <taxon>Deinococci</taxon>
        <taxon>Deinococcales</taxon>
        <taxon>Deinococcaceae</taxon>
        <taxon>Deinococcus</taxon>
    </lineage>
</organism>
<reference evidence="3 4" key="1">
    <citation type="submission" date="2019-06" db="EMBL/GenBank/DDBJ databases">
        <title>Genome sequence of Deinococcus radiopugnans ATCC 19172.</title>
        <authorList>
            <person name="Maclea K.S."/>
            <person name="Maynard C.R."/>
        </authorList>
    </citation>
    <scope>NUCLEOTIDE SEQUENCE [LARGE SCALE GENOMIC DNA]</scope>
    <source>
        <strain evidence="3 4">ATCC 19172</strain>
    </source>
</reference>
<protein>
    <recommendedName>
        <fullName evidence="2">FecR protein domain-containing protein</fullName>
    </recommendedName>
</protein>
<feature type="region of interest" description="Disordered" evidence="1">
    <location>
        <begin position="561"/>
        <end position="580"/>
    </location>
</feature>
<dbReference type="AlphaFoldDB" id="A0A5C4Y6E0"/>
<dbReference type="Gene3D" id="2.60.120.1440">
    <property type="match status" value="1"/>
</dbReference>
<evidence type="ECO:0000313" key="4">
    <source>
        <dbReference type="Proteomes" id="UP000313988"/>
    </source>
</evidence>